<dbReference type="AlphaFoldDB" id="A0A915MTJ1"/>
<accession>A0A915MTJ1</accession>
<proteinExistence type="predicted"/>
<dbReference type="WBParaSite" id="scaffold54515_cov315.g25697">
    <property type="protein sequence ID" value="scaffold54515_cov315.g25697"/>
    <property type="gene ID" value="scaffold54515_cov315.g25697"/>
</dbReference>
<evidence type="ECO:0000313" key="1">
    <source>
        <dbReference type="Proteomes" id="UP000887561"/>
    </source>
</evidence>
<organism evidence="1 2">
    <name type="scientific">Meloidogyne javanica</name>
    <name type="common">Root-knot nematode worm</name>
    <dbReference type="NCBI Taxonomy" id="6303"/>
    <lineage>
        <taxon>Eukaryota</taxon>
        <taxon>Metazoa</taxon>
        <taxon>Ecdysozoa</taxon>
        <taxon>Nematoda</taxon>
        <taxon>Chromadorea</taxon>
        <taxon>Rhabditida</taxon>
        <taxon>Tylenchina</taxon>
        <taxon>Tylenchomorpha</taxon>
        <taxon>Tylenchoidea</taxon>
        <taxon>Meloidogynidae</taxon>
        <taxon>Meloidogyninae</taxon>
        <taxon>Meloidogyne</taxon>
        <taxon>Meloidogyne incognita group</taxon>
    </lineage>
</organism>
<sequence length="179" mass="19612">VTLTLIRKSIFHISNDGLLDVISSKKELVSTNQQKQQSGFVEMLIGVLIIILESGENNVDAKEQALLIIKSLLLKNAKFWSEQLIKLGVYEKIEILAREAAEETTTKTTYEKENNFEEKIGGCSSSTTLGGGNAESTALNNNNNLAALSCGEKREEDNISTNSVYTANRVRPYVGTGLN</sequence>
<reference evidence="2" key="1">
    <citation type="submission" date="2022-11" db="UniProtKB">
        <authorList>
            <consortium name="WormBaseParasite"/>
        </authorList>
    </citation>
    <scope>IDENTIFICATION</scope>
</reference>
<keyword evidence="1" id="KW-1185">Reference proteome</keyword>
<evidence type="ECO:0000313" key="2">
    <source>
        <dbReference type="WBParaSite" id="scaffold54515_cov315.g25697"/>
    </source>
</evidence>
<dbReference type="Proteomes" id="UP000887561">
    <property type="component" value="Unplaced"/>
</dbReference>
<name>A0A915MTJ1_MELJA</name>
<protein>
    <submittedName>
        <fullName evidence="2">Uncharacterized protein</fullName>
    </submittedName>
</protein>